<dbReference type="GO" id="GO:0000155">
    <property type="term" value="F:phosphorelay sensor kinase activity"/>
    <property type="evidence" value="ECO:0007669"/>
    <property type="project" value="InterPro"/>
</dbReference>
<dbReference type="InterPro" id="IPR036097">
    <property type="entry name" value="HisK_dim/P_sf"/>
</dbReference>
<gene>
    <name evidence="10" type="ORF">ETSY2_27250</name>
</gene>
<dbReference type="SUPFAM" id="SSF47384">
    <property type="entry name" value="Homodimeric domain of signal transducing histidine kinase"/>
    <property type="match status" value="1"/>
</dbReference>
<dbReference type="InterPro" id="IPR003661">
    <property type="entry name" value="HisK_dim/P_dom"/>
</dbReference>
<dbReference type="InterPro" id="IPR004358">
    <property type="entry name" value="Sig_transdc_His_kin-like_C"/>
</dbReference>
<dbReference type="Gene3D" id="3.40.50.2300">
    <property type="match status" value="1"/>
</dbReference>
<dbReference type="SUPFAM" id="SSF52172">
    <property type="entry name" value="CheY-like"/>
    <property type="match status" value="1"/>
</dbReference>
<evidence type="ECO:0000256" key="6">
    <source>
        <dbReference type="PROSITE-ProRule" id="PRU00169"/>
    </source>
</evidence>
<dbReference type="PANTHER" id="PTHR43047:SF72">
    <property type="entry name" value="OSMOSENSING HISTIDINE PROTEIN KINASE SLN1"/>
    <property type="match status" value="1"/>
</dbReference>
<dbReference type="Gene3D" id="1.10.287.130">
    <property type="match status" value="1"/>
</dbReference>
<dbReference type="InterPro" id="IPR005467">
    <property type="entry name" value="His_kinase_dom"/>
</dbReference>
<dbReference type="PROSITE" id="PS50109">
    <property type="entry name" value="HIS_KIN"/>
    <property type="match status" value="1"/>
</dbReference>
<dbReference type="InterPro" id="IPR003594">
    <property type="entry name" value="HATPase_dom"/>
</dbReference>
<keyword evidence="5" id="KW-0418">Kinase</keyword>
<evidence type="ECO:0000313" key="11">
    <source>
        <dbReference type="Proteomes" id="UP000019140"/>
    </source>
</evidence>
<evidence type="ECO:0000259" key="9">
    <source>
        <dbReference type="PROSITE" id="PS50110"/>
    </source>
</evidence>
<keyword evidence="7" id="KW-0175">Coiled coil</keyword>
<dbReference type="Proteomes" id="UP000019140">
    <property type="component" value="Unassembled WGS sequence"/>
</dbReference>
<dbReference type="PANTHER" id="PTHR43047">
    <property type="entry name" value="TWO-COMPONENT HISTIDINE PROTEIN KINASE"/>
    <property type="match status" value="1"/>
</dbReference>
<dbReference type="PRINTS" id="PR00344">
    <property type="entry name" value="BCTRLSENSOR"/>
</dbReference>
<organism evidence="10 11">
    <name type="scientific">Candidatus Entotheonella gemina</name>
    <dbReference type="NCBI Taxonomy" id="1429439"/>
    <lineage>
        <taxon>Bacteria</taxon>
        <taxon>Pseudomonadati</taxon>
        <taxon>Nitrospinota/Tectimicrobiota group</taxon>
        <taxon>Candidatus Tectimicrobiota</taxon>
        <taxon>Candidatus Entotheonellia</taxon>
        <taxon>Candidatus Entotheonellales</taxon>
        <taxon>Candidatus Entotheonellaceae</taxon>
        <taxon>Candidatus Entotheonella</taxon>
    </lineage>
</organism>
<dbReference type="GO" id="GO:0005886">
    <property type="term" value="C:plasma membrane"/>
    <property type="evidence" value="ECO:0007669"/>
    <property type="project" value="TreeGrafter"/>
</dbReference>
<accession>W4M432</accession>
<dbReference type="Pfam" id="PF02518">
    <property type="entry name" value="HATPase_c"/>
    <property type="match status" value="1"/>
</dbReference>
<evidence type="ECO:0000256" key="2">
    <source>
        <dbReference type="ARBA" id="ARBA00012438"/>
    </source>
</evidence>
<dbReference type="EMBL" id="AZHX01001146">
    <property type="protein sequence ID" value="ETX04711.1"/>
    <property type="molecule type" value="Genomic_DNA"/>
</dbReference>
<dbReference type="EC" id="2.7.13.3" evidence="2"/>
<dbReference type="SUPFAM" id="SSF55874">
    <property type="entry name" value="ATPase domain of HSP90 chaperone/DNA topoisomerase II/histidine kinase"/>
    <property type="match status" value="1"/>
</dbReference>
<feature type="coiled-coil region" evidence="7">
    <location>
        <begin position="115"/>
        <end position="142"/>
    </location>
</feature>
<dbReference type="GO" id="GO:0009927">
    <property type="term" value="F:histidine phosphotransfer kinase activity"/>
    <property type="evidence" value="ECO:0007669"/>
    <property type="project" value="TreeGrafter"/>
</dbReference>
<evidence type="ECO:0000256" key="1">
    <source>
        <dbReference type="ARBA" id="ARBA00000085"/>
    </source>
</evidence>
<dbReference type="PROSITE" id="PS50110">
    <property type="entry name" value="RESPONSE_REGULATORY"/>
    <property type="match status" value="1"/>
</dbReference>
<dbReference type="Gene3D" id="3.30.565.10">
    <property type="entry name" value="Histidine kinase-like ATPase, C-terminal domain"/>
    <property type="match status" value="1"/>
</dbReference>
<feature type="modified residue" description="4-aspartylphosphate" evidence="6">
    <location>
        <position position="53"/>
    </location>
</feature>
<evidence type="ECO:0000259" key="8">
    <source>
        <dbReference type="PROSITE" id="PS50109"/>
    </source>
</evidence>
<dbReference type="Pfam" id="PF00072">
    <property type="entry name" value="Response_reg"/>
    <property type="match status" value="1"/>
</dbReference>
<evidence type="ECO:0000256" key="7">
    <source>
        <dbReference type="SAM" id="Coils"/>
    </source>
</evidence>
<dbReference type="InterPro" id="IPR001789">
    <property type="entry name" value="Sig_transdc_resp-reg_receiver"/>
</dbReference>
<reference evidence="10 11" key="1">
    <citation type="journal article" date="2014" name="Nature">
        <title>An environmental bacterial taxon with a large and distinct metabolic repertoire.</title>
        <authorList>
            <person name="Wilson M.C."/>
            <person name="Mori T."/>
            <person name="Ruckert C."/>
            <person name="Uria A.R."/>
            <person name="Helf M.J."/>
            <person name="Takada K."/>
            <person name="Gernert C."/>
            <person name="Steffens U.A."/>
            <person name="Heycke N."/>
            <person name="Schmitt S."/>
            <person name="Rinke C."/>
            <person name="Helfrich E.J."/>
            <person name="Brachmann A.O."/>
            <person name="Gurgui C."/>
            <person name="Wakimoto T."/>
            <person name="Kracht M."/>
            <person name="Crusemann M."/>
            <person name="Hentschel U."/>
            <person name="Abe I."/>
            <person name="Matsunaga S."/>
            <person name="Kalinowski J."/>
            <person name="Takeyama H."/>
            <person name="Piel J."/>
        </authorList>
    </citation>
    <scope>NUCLEOTIDE SEQUENCE [LARGE SCALE GENOMIC DNA]</scope>
    <source>
        <strain evidence="11">TSY2</strain>
    </source>
</reference>
<keyword evidence="3 6" id="KW-0597">Phosphoprotein</keyword>
<dbReference type="SMART" id="SM00387">
    <property type="entry name" value="HATPase_c"/>
    <property type="match status" value="1"/>
</dbReference>
<dbReference type="Pfam" id="PF00512">
    <property type="entry name" value="HisKA"/>
    <property type="match status" value="1"/>
</dbReference>
<comment type="caution">
    <text evidence="10">The sequence shown here is derived from an EMBL/GenBank/DDBJ whole genome shotgun (WGS) entry which is preliminary data.</text>
</comment>
<dbReference type="InterPro" id="IPR036890">
    <property type="entry name" value="HATPase_C_sf"/>
</dbReference>
<comment type="catalytic activity">
    <reaction evidence="1">
        <text>ATP + protein L-histidine = ADP + protein N-phospho-L-histidine.</text>
        <dbReference type="EC" id="2.7.13.3"/>
    </reaction>
</comment>
<evidence type="ECO:0000256" key="3">
    <source>
        <dbReference type="ARBA" id="ARBA00022553"/>
    </source>
</evidence>
<dbReference type="FunFam" id="3.30.565.10:FF:000006">
    <property type="entry name" value="Sensor histidine kinase WalK"/>
    <property type="match status" value="1"/>
</dbReference>
<proteinExistence type="predicted"/>
<evidence type="ECO:0000256" key="4">
    <source>
        <dbReference type="ARBA" id="ARBA00022679"/>
    </source>
</evidence>
<dbReference type="HOGENOM" id="CLU_000445_114_72_7"/>
<dbReference type="InterPro" id="IPR011006">
    <property type="entry name" value="CheY-like_superfamily"/>
</dbReference>
<protein>
    <recommendedName>
        <fullName evidence="2">histidine kinase</fullName>
        <ecNumber evidence="2">2.7.13.3</ecNumber>
    </recommendedName>
</protein>
<dbReference type="PATRIC" id="fig|1429439.4.peg.4623"/>
<dbReference type="AlphaFoldDB" id="W4M432"/>
<name>W4M432_9BACT</name>
<dbReference type="SMART" id="SM00448">
    <property type="entry name" value="REC"/>
    <property type="match status" value="1"/>
</dbReference>
<keyword evidence="4" id="KW-0808">Transferase</keyword>
<dbReference type="CDD" id="cd00082">
    <property type="entry name" value="HisKA"/>
    <property type="match status" value="1"/>
</dbReference>
<dbReference type="SMART" id="SM00388">
    <property type="entry name" value="HisKA"/>
    <property type="match status" value="1"/>
</dbReference>
<feature type="domain" description="Response regulatory" evidence="9">
    <location>
        <begin position="2"/>
        <end position="120"/>
    </location>
</feature>
<evidence type="ECO:0000256" key="5">
    <source>
        <dbReference type="ARBA" id="ARBA00022777"/>
    </source>
</evidence>
<sequence>MRILIAEDAIVSRRLLQQCLQQWGYDVVVASNGAEAWQLFSAGDAHFPIVISDWMMPEMDGLDLIRRIRASSGSNYVYTILLTAKSEREDVVAGMEAGADDFLRKPFDREELRVRLRAGERIVQLEQTLAAQNRELRQRVEEVETFAYTASHDLQTPLRTFGSYAQLLLADYGKVLDEEGRELCEEILEDALHMKTLLDSLLEYSRIGREPTPAVEVDVKTVLDWVLHDLRPEIAETGATVQVPEGLPRVVYPEGRLTQIFGNLMSNALKFNEAGKPVVKVCCDEAAQVYRFTVQDNGIGIAPEHADRIFNIFERLHTRDTYPGTGAGLTIVKKIVEFHGGEIGVTSTPGEGSAFWFTVPKAGERPCSD</sequence>
<keyword evidence="11" id="KW-1185">Reference proteome</keyword>
<dbReference type="CDD" id="cd17574">
    <property type="entry name" value="REC_OmpR"/>
    <property type="match status" value="1"/>
</dbReference>
<feature type="domain" description="Histidine kinase" evidence="8">
    <location>
        <begin position="149"/>
        <end position="363"/>
    </location>
</feature>
<evidence type="ECO:0000313" key="10">
    <source>
        <dbReference type="EMBL" id="ETX04711.1"/>
    </source>
</evidence>